<evidence type="ECO:0000256" key="1">
    <source>
        <dbReference type="ARBA" id="ARBA00009981"/>
    </source>
</evidence>
<evidence type="ECO:0000313" key="2">
    <source>
        <dbReference type="EMBL" id="NZA27709.1"/>
    </source>
</evidence>
<accession>A0A853JGJ4</accession>
<keyword evidence="3" id="KW-1185">Reference proteome</keyword>
<name>A0A853JGJ4_9GAMM</name>
<comment type="similarity">
    <text evidence="1">Belongs to the phD/YefM antitoxin family.</text>
</comment>
<gene>
    <name evidence="2" type="ORF">H0E84_15110</name>
</gene>
<dbReference type="RefSeq" id="WP_180679476.1">
    <property type="nucleotide sequence ID" value="NZ_JACCKA010000085.1"/>
</dbReference>
<comment type="caution">
    <text evidence="2">The sequence shown here is derived from an EMBL/GenBank/DDBJ whole genome shotgun (WGS) entry which is preliminary data.</text>
</comment>
<dbReference type="SUPFAM" id="SSF143120">
    <property type="entry name" value="YefM-like"/>
    <property type="match status" value="1"/>
</dbReference>
<dbReference type="Proteomes" id="UP000578091">
    <property type="component" value="Unassembled WGS sequence"/>
</dbReference>
<reference evidence="2 3" key="1">
    <citation type="submission" date="2020-07" db="EMBL/GenBank/DDBJ databases">
        <title>Luteimonas sp. SJ-92.</title>
        <authorList>
            <person name="Huang X.-X."/>
            <person name="Xu L."/>
            <person name="Sun J.-Q."/>
        </authorList>
    </citation>
    <scope>NUCLEOTIDE SEQUENCE [LARGE SCALE GENOMIC DNA]</scope>
    <source>
        <strain evidence="2 3">SJ-92</strain>
    </source>
</reference>
<dbReference type="AlphaFoldDB" id="A0A853JGJ4"/>
<evidence type="ECO:0000313" key="3">
    <source>
        <dbReference type="Proteomes" id="UP000578091"/>
    </source>
</evidence>
<proteinExistence type="inferred from homology"/>
<dbReference type="EMBL" id="JACCKA010000085">
    <property type="protein sequence ID" value="NZA27709.1"/>
    <property type="molecule type" value="Genomic_DNA"/>
</dbReference>
<protein>
    <submittedName>
        <fullName evidence="2">Type II toxin-antitoxin system Phd/YefM family antitoxin</fullName>
    </submittedName>
</protein>
<sequence length="88" mass="9747">MRTASVVTIQRDATELLAEIARDRRPILIAHDGLPRAYLVDAETFQLMQRRLAILEGIAGGEQAIAEGRVATHTLARTKLRCRPADAR</sequence>
<dbReference type="InterPro" id="IPR036165">
    <property type="entry name" value="YefM-like_sf"/>
</dbReference>
<organism evidence="2 3">
    <name type="scientific">Luteimonas salinisoli</name>
    <dbReference type="NCBI Taxonomy" id="2752307"/>
    <lineage>
        <taxon>Bacteria</taxon>
        <taxon>Pseudomonadati</taxon>
        <taxon>Pseudomonadota</taxon>
        <taxon>Gammaproteobacteria</taxon>
        <taxon>Lysobacterales</taxon>
        <taxon>Lysobacteraceae</taxon>
        <taxon>Luteimonas</taxon>
    </lineage>
</organism>